<evidence type="ECO:0000259" key="2">
    <source>
        <dbReference type="Pfam" id="PF01361"/>
    </source>
</evidence>
<dbReference type="STRING" id="568860.SAMN05421811_12359"/>
<dbReference type="EMBL" id="FOHX01000023">
    <property type="protein sequence ID" value="SEU44521.1"/>
    <property type="molecule type" value="Genomic_DNA"/>
</dbReference>
<evidence type="ECO:0000256" key="1">
    <source>
        <dbReference type="ARBA" id="ARBA00023235"/>
    </source>
</evidence>
<dbReference type="InterPro" id="IPR014347">
    <property type="entry name" value="Tautomerase/MIF_sf"/>
</dbReference>
<keyword evidence="1" id="KW-0413">Isomerase</keyword>
<feature type="domain" description="4-oxalocrotonate tautomerase-like" evidence="2">
    <location>
        <begin position="2"/>
        <end position="60"/>
    </location>
</feature>
<dbReference type="InterPro" id="IPR004370">
    <property type="entry name" value="4-OT-like_dom"/>
</dbReference>
<protein>
    <submittedName>
        <fullName evidence="3">4-oxalocrotonate tautomerase</fullName>
    </submittedName>
</protein>
<dbReference type="Pfam" id="PF01361">
    <property type="entry name" value="Tautomerase"/>
    <property type="match status" value="1"/>
</dbReference>
<dbReference type="OrthoDB" id="4965437at2"/>
<dbReference type="GO" id="GO:0016853">
    <property type="term" value="F:isomerase activity"/>
    <property type="evidence" value="ECO:0007669"/>
    <property type="project" value="UniProtKB-KW"/>
</dbReference>
<dbReference type="SUPFAM" id="SSF55331">
    <property type="entry name" value="Tautomerase/MIF"/>
    <property type="match status" value="1"/>
</dbReference>
<evidence type="ECO:0000313" key="3">
    <source>
        <dbReference type="EMBL" id="SEU44521.1"/>
    </source>
</evidence>
<dbReference type="Gene3D" id="3.30.429.10">
    <property type="entry name" value="Macrophage Migration Inhibitory Factor"/>
    <property type="match status" value="1"/>
</dbReference>
<accession>A0A1I0LQX9</accession>
<dbReference type="RefSeq" id="WP_091093229.1">
    <property type="nucleotide sequence ID" value="NZ_FOHX01000023.1"/>
</dbReference>
<evidence type="ECO:0000313" key="4">
    <source>
        <dbReference type="Proteomes" id="UP000199361"/>
    </source>
</evidence>
<organism evidence="3 4">
    <name type="scientific">Nonomuraea wenchangensis</name>
    <dbReference type="NCBI Taxonomy" id="568860"/>
    <lineage>
        <taxon>Bacteria</taxon>
        <taxon>Bacillati</taxon>
        <taxon>Actinomycetota</taxon>
        <taxon>Actinomycetes</taxon>
        <taxon>Streptosporangiales</taxon>
        <taxon>Streptosporangiaceae</taxon>
        <taxon>Nonomuraea</taxon>
    </lineage>
</organism>
<dbReference type="Proteomes" id="UP000199361">
    <property type="component" value="Unassembled WGS sequence"/>
</dbReference>
<dbReference type="AlphaFoldDB" id="A0A1I0LQX9"/>
<reference evidence="3 4" key="1">
    <citation type="submission" date="2016-10" db="EMBL/GenBank/DDBJ databases">
        <authorList>
            <person name="de Groot N.N."/>
        </authorList>
    </citation>
    <scope>NUCLEOTIDE SEQUENCE [LARGE SCALE GENOMIC DNA]</scope>
    <source>
        <strain evidence="3 4">CGMCC 4.5598</strain>
    </source>
</reference>
<name>A0A1I0LQX9_9ACTN</name>
<proteinExistence type="predicted"/>
<sequence length="68" mass="7351">MPLVEVSLSEGRDPATIRALIHELHAAVERAVGSPAQSIRVIVREVPRTHWAAGDQTLAERDEISKGG</sequence>
<gene>
    <name evidence="3" type="ORF">SAMN05421811_12359</name>
</gene>
<keyword evidence="4" id="KW-1185">Reference proteome</keyword>